<sequence>MCSCSQTSSKIIDELDNLRVKKNTLSEEAGLQSSSLKRLSDEAAKSPQNEEIKVEINALHDGIKSKNDQIATLEMTSHEALDKCDNVQVSSHLPSLCSDFFFMFFISQAILYSPRDSFAVDWIIYWPKAKTISTMKPNGRLYVFLVKYFLDCEVLQGGVANLKQHLSNSLELAQETKIQELKLKAKELSQSKQQLEHRNRKLAEESSYAKSLASAAAVELKALSEEVAKLMNHNRKLSAELSTHNSPIPQPNNKTGTTEEERAF</sequence>
<dbReference type="EMBL" id="LR031571">
    <property type="protein sequence ID" value="VDC77643.1"/>
    <property type="molecule type" value="Genomic_DNA"/>
</dbReference>
<proteinExistence type="predicted"/>
<accession>A0A3P5ZSM8</accession>
<dbReference type="AlphaFoldDB" id="A0A3P5ZSM8"/>
<gene>
    <name evidence="2" type="ORF">BRAA01T04145Z</name>
</gene>
<organism evidence="2">
    <name type="scientific">Brassica campestris</name>
    <name type="common">Field mustard</name>
    <dbReference type="NCBI Taxonomy" id="3711"/>
    <lineage>
        <taxon>Eukaryota</taxon>
        <taxon>Viridiplantae</taxon>
        <taxon>Streptophyta</taxon>
        <taxon>Embryophyta</taxon>
        <taxon>Tracheophyta</taxon>
        <taxon>Spermatophyta</taxon>
        <taxon>Magnoliopsida</taxon>
        <taxon>eudicotyledons</taxon>
        <taxon>Gunneridae</taxon>
        <taxon>Pentapetalae</taxon>
        <taxon>rosids</taxon>
        <taxon>malvids</taxon>
        <taxon>Brassicales</taxon>
        <taxon>Brassicaceae</taxon>
        <taxon>Brassiceae</taxon>
        <taxon>Brassica</taxon>
    </lineage>
</organism>
<feature type="region of interest" description="Disordered" evidence="1">
    <location>
        <begin position="234"/>
        <end position="264"/>
    </location>
</feature>
<evidence type="ECO:0000256" key="1">
    <source>
        <dbReference type="SAM" id="MobiDB-lite"/>
    </source>
</evidence>
<evidence type="ECO:0000313" key="2">
    <source>
        <dbReference type="EMBL" id="VDC77643.1"/>
    </source>
</evidence>
<reference evidence="2" key="1">
    <citation type="submission" date="2018-11" db="EMBL/GenBank/DDBJ databases">
        <authorList>
            <consortium name="Genoscope - CEA"/>
            <person name="William W."/>
        </authorList>
    </citation>
    <scope>NUCLEOTIDE SEQUENCE</scope>
</reference>
<name>A0A3P5ZSM8_BRACM</name>
<feature type="compositionally biased region" description="Polar residues" evidence="1">
    <location>
        <begin position="240"/>
        <end position="256"/>
    </location>
</feature>
<protein>
    <submittedName>
        <fullName evidence="2">Uncharacterized protein</fullName>
    </submittedName>
</protein>